<accession>A0A1E1KF21</accession>
<keyword evidence="3 6" id="KW-1133">Transmembrane helix</keyword>
<evidence type="ECO:0000313" key="7">
    <source>
        <dbReference type="EMBL" id="CZS96570.1"/>
    </source>
</evidence>
<dbReference type="AlphaFoldDB" id="A0A1E1KF21"/>
<name>A0A1E1KF21_9HELO</name>
<dbReference type="Proteomes" id="UP000178912">
    <property type="component" value="Unassembled WGS sequence"/>
</dbReference>
<evidence type="ECO:0000256" key="3">
    <source>
        <dbReference type="ARBA" id="ARBA00022989"/>
    </source>
</evidence>
<dbReference type="PANTHER" id="PTHR31465:SF8">
    <property type="entry name" value="DOMAIN PROTEIN, PUTATIVE (AFU_ORTHOLOGUE AFUA_6G14140)-RELATED"/>
    <property type="match status" value="1"/>
</dbReference>
<evidence type="ECO:0000313" key="8">
    <source>
        <dbReference type="Proteomes" id="UP000178912"/>
    </source>
</evidence>
<feature type="transmembrane region" description="Helical" evidence="6">
    <location>
        <begin position="31"/>
        <end position="49"/>
    </location>
</feature>
<feature type="transmembrane region" description="Helical" evidence="6">
    <location>
        <begin position="127"/>
        <end position="149"/>
    </location>
</feature>
<evidence type="ECO:0000256" key="4">
    <source>
        <dbReference type="ARBA" id="ARBA00023136"/>
    </source>
</evidence>
<comment type="subcellular location">
    <subcellularLocation>
        <location evidence="1">Membrane</location>
        <topology evidence="1">Multi-pass membrane protein</topology>
    </subcellularLocation>
</comment>
<protein>
    <submittedName>
        <fullName evidence="7">Related to phospholipid-translocating ATPase</fullName>
    </submittedName>
</protein>
<dbReference type="GO" id="GO:0000324">
    <property type="term" value="C:fungal-type vacuole"/>
    <property type="evidence" value="ECO:0007669"/>
    <property type="project" value="TreeGrafter"/>
</dbReference>
<dbReference type="OrthoDB" id="4521223at2759"/>
<proteinExistence type="predicted"/>
<keyword evidence="2 6" id="KW-0812">Transmembrane</keyword>
<reference evidence="8" key="1">
    <citation type="submission" date="2016-03" db="EMBL/GenBank/DDBJ databases">
        <authorList>
            <person name="Guldener U."/>
        </authorList>
    </citation>
    <scope>NUCLEOTIDE SEQUENCE [LARGE SCALE GENOMIC DNA]</scope>
    <source>
        <strain evidence="8">04CH-RAC-A.6.1</strain>
    </source>
</reference>
<gene>
    <name evidence="7" type="ORF">RAG0_05841</name>
</gene>
<dbReference type="Pfam" id="PF04479">
    <property type="entry name" value="RTA1"/>
    <property type="match status" value="1"/>
</dbReference>
<feature type="transmembrane region" description="Helical" evidence="6">
    <location>
        <begin position="87"/>
        <end position="107"/>
    </location>
</feature>
<dbReference type="EMBL" id="FJUX01000027">
    <property type="protein sequence ID" value="CZS96570.1"/>
    <property type="molecule type" value="Genomic_DNA"/>
</dbReference>
<keyword evidence="8" id="KW-1185">Reference proteome</keyword>
<organism evidence="7 8">
    <name type="scientific">Rhynchosporium agropyri</name>
    <dbReference type="NCBI Taxonomy" id="914238"/>
    <lineage>
        <taxon>Eukaryota</taxon>
        <taxon>Fungi</taxon>
        <taxon>Dikarya</taxon>
        <taxon>Ascomycota</taxon>
        <taxon>Pezizomycotina</taxon>
        <taxon>Leotiomycetes</taxon>
        <taxon>Helotiales</taxon>
        <taxon>Ploettnerulaceae</taxon>
        <taxon>Rhynchosporium</taxon>
    </lineage>
</organism>
<feature type="region of interest" description="Disordered" evidence="5">
    <location>
        <begin position="288"/>
        <end position="316"/>
    </location>
</feature>
<feature type="transmembrane region" description="Helical" evidence="6">
    <location>
        <begin position="215"/>
        <end position="237"/>
    </location>
</feature>
<evidence type="ECO:0000256" key="5">
    <source>
        <dbReference type="SAM" id="MobiDB-lite"/>
    </source>
</evidence>
<evidence type="ECO:0000256" key="1">
    <source>
        <dbReference type="ARBA" id="ARBA00004141"/>
    </source>
</evidence>
<feature type="transmembrane region" description="Helical" evidence="6">
    <location>
        <begin position="56"/>
        <end position="75"/>
    </location>
</feature>
<feature type="transmembrane region" description="Helical" evidence="6">
    <location>
        <begin position="169"/>
        <end position="194"/>
    </location>
</feature>
<evidence type="ECO:0000256" key="2">
    <source>
        <dbReference type="ARBA" id="ARBA00022692"/>
    </source>
</evidence>
<dbReference type="InterPro" id="IPR007568">
    <property type="entry name" value="RTA1"/>
</dbReference>
<feature type="transmembrane region" description="Helical" evidence="6">
    <location>
        <begin position="257"/>
        <end position="279"/>
    </location>
</feature>
<evidence type="ECO:0000256" key="6">
    <source>
        <dbReference type="SAM" id="Phobius"/>
    </source>
</evidence>
<sequence>MSSTADCKAISLDCPVEATIYGYYPNLGGNIIMVAIFGICALAQIFLGIKYRLRAFSIVVSLGCLGETVGYVGRVLMHSNPWDSGPFIIQILLLIVSPSLLAAGLYLTLKHLVIHYGPQYSRLTPKLYTWIFVTCDAIGFLTQCIGGGIQASADNTDKKMLDMGNNIMVAGVTFQAVVMIVCAGLAIDFAFSLYRHRGERKEIVREPSKRGPRAFQFYMSSFIIAFLAILTRCIYRIPEMAGGWKNHLMRDEIGFMILDGAMIAIACILMTVAFPGIYFPGMAGQSKAKKEKKNTNGDEPSSDELSVLKPAGYSNI</sequence>
<keyword evidence="4 6" id="KW-0472">Membrane</keyword>
<dbReference type="PANTHER" id="PTHR31465">
    <property type="entry name" value="PROTEIN RTA1-RELATED"/>
    <property type="match status" value="1"/>
</dbReference>
<dbReference type="GO" id="GO:0005886">
    <property type="term" value="C:plasma membrane"/>
    <property type="evidence" value="ECO:0007669"/>
    <property type="project" value="TreeGrafter"/>
</dbReference>